<reference evidence="2 3" key="1">
    <citation type="submission" date="2020-04" db="EMBL/GenBank/DDBJ databases">
        <title>Azohydromonas sp. isolated from soil.</title>
        <authorList>
            <person name="Dahal R.H."/>
        </authorList>
    </citation>
    <scope>NUCLEOTIDE SEQUENCE [LARGE SCALE GENOMIC DNA]</scope>
    <source>
        <strain evidence="2 3">G-1-1-14</strain>
    </source>
</reference>
<organism evidence="2 3">
    <name type="scientific">Azohydromonas caseinilytica</name>
    <dbReference type="NCBI Taxonomy" id="2728836"/>
    <lineage>
        <taxon>Bacteria</taxon>
        <taxon>Pseudomonadati</taxon>
        <taxon>Pseudomonadota</taxon>
        <taxon>Betaproteobacteria</taxon>
        <taxon>Burkholderiales</taxon>
        <taxon>Sphaerotilaceae</taxon>
        <taxon>Azohydromonas</taxon>
    </lineage>
</organism>
<name>A0A848FD81_9BURK</name>
<dbReference type="Proteomes" id="UP000574067">
    <property type="component" value="Unassembled WGS sequence"/>
</dbReference>
<keyword evidence="1" id="KW-0472">Membrane</keyword>
<dbReference type="AlphaFoldDB" id="A0A848FD81"/>
<accession>A0A848FD81</accession>
<keyword evidence="3" id="KW-1185">Reference proteome</keyword>
<evidence type="ECO:0000256" key="1">
    <source>
        <dbReference type="SAM" id="Phobius"/>
    </source>
</evidence>
<comment type="caution">
    <text evidence="2">The sequence shown here is derived from an EMBL/GenBank/DDBJ whole genome shotgun (WGS) entry which is preliminary data.</text>
</comment>
<feature type="transmembrane region" description="Helical" evidence="1">
    <location>
        <begin position="20"/>
        <end position="39"/>
    </location>
</feature>
<dbReference type="EMBL" id="JABBFW010000028">
    <property type="protein sequence ID" value="NML18167.1"/>
    <property type="molecule type" value="Genomic_DNA"/>
</dbReference>
<dbReference type="RefSeq" id="WP_169163065.1">
    <property type="nucleotide sequence ID" value="NZ_JABBFW010000028.1"/>
</dbReference>
<protein>
    <submittedName>
        <fullName evidence="2">Uncharacterized protein</fullName>
    </submittedName>
</protein>
<keyword evidence="1" id="KW-1133">Transmembrane helix</keyword>
<keyword evidence="1" id="KW-0812">Transmembrane</keyword>
<sequence length="89" mass="9357">MQLFGFRLVGINEVTGHKLLLTLILIAVLALLGLALAPVRGTGWRFASACAPRTCASVEPSATVTIGPKALSLDRVRLPVTRSSSTSAR</sequence>
<evidence type="ECO:0000313" key="3">
    <source>
        <dbReference type="Proteomes" id="UP000574067"/>
    </source>
</evidence>
<gene>
    <name evidence="2" type="ORF">HHL10_24680</name>
</gene>
<proteinExistence type="predicted"/>
<evidence type="ECO:0000313" key="2">
    <source>
        <dbReference type="EMBL" id="NML18167.1"/>
    </source>
</evidence>